<dbReference type="InterPro" id="IPR014043">
    <property type="entry name" value="Acyl_transferase_dom"/>
</dbReference>
<dbReference type="InterPro" id="IPR016039">
    <property type="entry name" value="Thiolase-like"/>
</dbReference>
<dbReference type="InterPro" id="IPR029063">
    <property type="entry name" value="SAM-dependent_MTases_sf"/>
</dbReference>
<evidence type="ECO:0000256" key="9">
    <source>
        <dbReference type="PROSITE-ProRule" id="PRU01363"/>
    </source>
</evidence>
<feature type="region of interest" description="Disordered" evidence="10">
    <location>
        <begin position="2331"/>
        <end position="2351"/>
    </location>
</feature>
<feature type="region of interest" description="C-terminal hotdog fold" evidence="9">
    <location>
        <begin position="1085"/>
        <end position="1229"/>
    </location>
</feature>
<dbReference type="InterPro" id="IPR013217">
    <property type="entry name" value="Methyltransf_12"/>
</dbReference>
<dbReference type="InterPro" id="IPR009081">
    <property type="entry name" value="PP-bd_ACP"/>
</dbReference>
<dbReference type="SUPFAM" id="SSF53901">
    <property type="entry name" value="Thiolase-like"/>
    <property type="match status" value="1"/>
</dbReference>
<evidence type="ECO:0000256" key="6">
    <source>
        <dbReference type="ARBA" id="ARBA00023002"/>
    </source>
</evidence>
<dbReference type="SMART" id="SM00829">
    <property type="entry name" value="PKS_ER"/>
    <property type="match status" value="1"/>
</dbReference>
<dbReference type="InterPro" id="IPR014031">
    <property type="entry name" value="Ketoacyl_synth_C"/>
</dbReference>
<dbReference type="EMBL" id="JBEFKJ010000031">
    <property type="protein sequence ID" value="KAL2038666.1"/>
    <property type="molecule type" value="Genomic_DNA"/>
</dbReference>
<dbReference type="Pfam" id="PF00550">
    <property type="entry name" value="PP-binding"/>
    <property type="match status" value="1"/>
</dbReference>
<dbReference type="InterPro" id="IPR001227">
    <property type="entry name" value="Ac_transferase_dom_sf"/>
</dbReference>
<dbReference type="PANTHER" id="PTHR43775:SF49">
    <property type="entry name" value="SYNTHASE, PUTATIVE (JCVI)-RELATED"/>
    <property type="match status" value="1"/>
</dbReference>
<dbReference type="InterPro" id="IPR042104">
    <property type="entry name" value="PKS_dehydratase_sf"/>
</dbReference>
<evidence type="ECO:0000259" key="12">
    <source>
        <dbReference type="PROSITE" id="PS52019"/>
    </source>
</evidence>
<dbReference type="Pfam" id="PF08242">
    <property type="entry name" value="Methyltransf_12"/>
    <property type="match status" value="1"/>
</dbReference>
<evidence type="ECO:0000256" key="10">
    <source>
        <dbReference type="SAM" id="MobiDB-lite"/>
    </source>
</evidence>
<feature type="region of interest" description="N-terminal hotdog fold" evidence="9">
    <location>
        <begin position="947"/>
        <end position="1075"/>
    </location>
</feature>
<dbReference type="SUPFAM" id="SSF53335">
    <property type="entry name" value="S-adenosyl-L-methionine-dependent methyltransferases"/>
    <property type="match status" value="1"/>
</dbReference>
<dbReference type="Pfam" id="PF02801">
    <property type="entry name" value="Ketoacyl-synt_C"/>
    <property type="match status" value="1"/>
</dbReference>
<dbReference type="InterPro" id="IPR011032">
    <property type="entry name" value="GroES-like_sf"/>
</dbReference>
<feature type="region of interest" description="Disordered" evidence="10">
    <location>
        <begin position="1"/>
        <end position="44"/>
    </location>
</feature>
<evidence type="ECO:0000256" key="7">
    <source>
        <dbReference type="ARBA" id="ARBA00023268"/>
    </source>
</evidence>
<dbReference type="Proteomes" id="UP001590950">
    <property type="component" value="Unassembled WGS sequence"/>
</dbReference>
<proteinExistence type="predicted"/>
<dbReference type="Pfam" id="PF16197">
    <property type="entry name" value="KAsynt_C_assoc"/>
    <property type="match status" value="1"/>
</dbReference>
<dbReference type="Pfam" id="PF00109">
    <property type="entry name" value="ketoacyl-synt"/>
    <property type="match status" value="1"/>
</dbReference>
<feature type="compositionally biased region" description="Basic and acidic residues" evidence="10">
    <location>
        <begin position="1"/>
        <end position="10"/>
    </location>
</feature>
<dbReference type="Gene3D" id="3.40.47.10">
    <property type="match status" value="1"/>
</dbReference>
<dbReference type="SMART" id="SM00827">
    <property type="entry name" value="PKS_AT"/>
    <property type="match status" value="1"/>
</dbReference>
<accession>A0ABR4A062</accession>
<dbReference type="InterPro" id="IPR036291">
    <property type="entry name" value="NAD(P)-bd_dom_sf"/>
</dbReference>
<keyword evidence="3" id="KW-0489">Methyltransferase</keyword>
<feature type="active site" description="Proton donor; for dehydratase activity" evidence="9">
    <location>
        <position position="1146"/>
    </location>
</feature>
<evidence type="ECO:0000256" key="1">
    <source>
        <dbReference type="ARBA" id="ARBA00022450"/>
    </source>
</evidence>
<dbReference type="InterPro" id="IPR020806">
    <property type="entry name" value="PKS_PP-bd"/>
</dbReference>
<dbReference type="InterPro" id="IPR049900">
    <property type="entry name" value="PKS_mFAS_DH"/>
</dbReference>
<dbReference type="InterPro" id="IPR013968">
    <property type="entry name" value="PKS_KR"/>
</dbReference>
<dbReference type="InterPro" id="IPR016036">
    <property type="entry name" value="Malonyl_transacylase_ACP-bd"/>
</dbReference>
<reference evidence="13 14" key="1">
    <citation type="submission" date="2024-09" db="EMBL/GenBank/DDBJ databases">
        <title>Rethinking Asexuality: The Enigmatic Case of Functional Sexual Genes in Lepraria (Stereocaulaceae).</title>
        <authorList>
            <person name="Doellman M."/>
            <person name="Sun Y."/>
            <person name="Barcenas-Pena A."/>
            <person name="Lumbsch H.T."/>
            <person name="Grewe F."/>
        </authorList>
    </citation>
    <scope>NUCLEOTIDE SEQUENCE [LARGE SCALE GENOMIC DNA]</scope>
    <source>
        <strain evidence="13 14">Mercado 3170</strain>
    </source>
</reference>
<dbReference type="InterPro" id="IPR020807">
    <property type="entry name" value="PKS_DH"/>
</dbReference>
<dbReference type="Gene3D" id="3.40.50.150">
    <property type="entry name" value="Vaccinia Virus protein VP39"/>
    <property type="match status" value="1"/>
</dbReference>
<dbReference type="SUPFAM" id="SSF55048">
    <property type="entry name" value="Probable ACP-binding domain of malonyl-CoA ACP transacylase"/>
    <property type="match status" value="1"/>
</dbReference>
<sequence>MSPYKIEEPNGHTNGFSNAPPSVVNAHTNGTTNGHHEGSDAVNGNLNDAYETNGISNGASNQFVEPVAIVGMAMRLPGGIHDAEGFWDLLINKRNGQCRVPSDRYNVDAFYGPGKPGHVGTQYGYFLEDLDLAHIDASFWSMTKQEAEVVDPQQRLLLEVVHECLENAGAKNWRGMNIGCYVGTFGEDWLDMDSKDITNSHMYRLTGYGDYIIANRVSYEFDFKGPSMTIRTACSSSLTGLHDACQALYNGDCRSAIVAGTNIIMTPRMTIAMTEQGVISPTGSCKSFDADADGYARGEAVSALYVKKLSDAVRDGDPIRAVIRSTCINNDGKTAGLTSPSTEAHEALIRRGHKLAGVYDLSKTAMIECHGTGTKIGDPIETKAVANVFGEHGIYIGSVKPNLGHSEGASGISSVIKMVLALEHKTIPPNINFKKPNPQIPWEQAKLKVPVNATPWPAGRAERVGVNSFGIGGANAHVLLESAAAHGLDRNTPPVDVSQGRPNLLVFSAKHPESLRRSVDNHASYLSSHADSLNDMSYSLSTKRQPLSHRAFCIASEDDPLEPSRINKPAEVPNLIFTFTGQGAQWARMGRELISQELSFSESINGLDKVLSSLPDPPSWKLRDEILKPKSQSRLSEAEFSQPCCTAIQVALVDLLMRWNIKPAGVVGHSSGEIAAAYASGVLNSEEAILVAYYRGLATLGLGKIHRGGMAAIGLGRNEVTPYLRTGVIIGCENSPNSTTLTGDTETLEQIMASIQDEQPEVLVRSLHVECAYHSHHMKTVESKYQTFLGKAIHAKEPNIPFYSSVTGSLLRSGEILSTVYWVQNMTSPVLFLSAVTAIIETIPQPLVFLEIGPHSALAGPIRQIIRKEAKDAHYVSSLVRNEDALTALLKTAGELWISNVDINFDSINPSGEFLTDLPTYPWNYDGQYWYESRLSKDWRQRKFPHHEILGARLAETSELDATWRNMLRLDNVQWIQDHEIAHDILLPAAGYIAMVGEAVRQLTSTDDYTVRNVDFISALILNEGKSVEVQTHLRKARLTTTLDSEWFDFSIASLNATTWTKHCVGQVRGGAECKTPVPAIEPLQRQVLSSTWYRAMARFGLNYGPKFRGLSNISAHVSERKAVATLNDSLGKKDSPYQLHPATIDSSFQLFSCAAFNGVGRHFTKLSVPTHVEELYIRPAKEIIAIQAEAESSSIGTLSGNLVGVSAGELVINLKGLRMTPLGDNNEGQNEDSHAAVELEWKSDVNLLNAAQLMRPAKDITKCHPMVERLALACMIESSFRLQNVQTASPHLAKFRAWLDTKRELAVGGQYPNIHDCAFISGLDSTQRSQLIERLLDQTLNTEAAAVATAIHRILKCSTDIFLGNTNPLDLLMEDDVLTKVYDFMQLWDNSEFFELLGHYKPDMKILEIGAGTGGTTSTILPHLQSTYGERMYGSYTYTDVSAGFFVAAKERFKSVQGLEYAVLDITQDPMQQGFEAGYFDLVVATNVLHATPKLCETLTNVRKLLHPRGRLFLQELDPSTKWINYVMGVLPGWWLGDEDGRPIEPYVNSERWEKELRRADFGGINAIAYDGHLLNNIIAIPLREEKSKRITVLWSGEPRKRSSGIIQQLREKQYELDFCTVDQKPISGQDIVSILDLEAPFLYSATKKDFNAFKNLISRIQDAGVLWVTGAAQNGCVDPNYSLILGMARTIRKELLIDFATLELEDPDDANGWRITADVLHEFQHRVRDADNDPVLEYTFSDGRVQVGRYHWISVTNELLSAKDDSYPKKLEIGRPGILTTLAWKQDEPADLKGDFVEIETRAVGLNFKDVLMSMGIIELVGRGLGCESCGIVRKVGPEVKYLKVGDRVLCCTDGSFSTTWSMSELFCAKIPDSLAFEEAATIPLVYGTVIAGLMDLAKLSKGQTVLIHSACGGVGIAAIQIAKMIGAEVFCTVGNHEKVKFLMETFNIPRDRIFNSRDTSFLPEVISETGGKGVDVVLNSLSGELLHSSWKCVADFGIMVEIGKRDFIGNGMLAMNLFENNRTFVGLDLSQICFYRPNAIHDLLRRAVTFYEQGHIKPIAPVKYFKAAHVEDAMRYMQKGSHIGKIVVTFPEDPMELDATTLPRDLVLRADVSYLSIGGLGGLGRSIASWMVEKGARHLIFLSRSAGSVTNEDPYIMELAARGCSVQTFSGSVTNLSDVKRVVSSAAKPIAGVLQASMVLSDAALGEMTFEQWQTALLPKVQGTWNLHEALLGQKQPLDFFFLFSSVSGIGGQWGQANYASGNTFLDAFVQYRHSLGLPASVLDIGAMEDVGYLSQNSSILEALRATSLHTLHEQDLLDSLQLMIERSSPPPQLRPSSSVAATSPRNNAASYVNPSQVAIGVRSTLPLSAPNNRTIWKKDPRMAVYRNLESLGTGASVSFGNEEGLKQFLRDASKNPALLDLNDSIAFLAKETGTTLFGFMMRSDQEPSLDVPLMSLGVDSLVSIELRNWFRQKVGAEFTVLEVVNSNSIMHLGEQAAAKLKEKFQARK</sequence>
<dbReference type="PROSITE" id="PS52019">
    <property type="entry name" value="PKS_MFAS_DH"/>
    <property type="match status" value="1"/>
</dbReference>
<dbReference type="Pfam" id="PF13602">
    <property type="entry name" value="ADH_zinc_N_2"/>
    <property type="match status" value="1"/>
</dbReference>
<keyword evidence="6" id="KW-0560">Oxidoreductase</keyword>
<dbReference type="Pfam" id="PF14765">
    <property type="entry name" value="PS-DH"/>
    <property type="match status" value="1"/>
</dbReference>
<feature type="domain" description="Ketosynthase family 3 (KS3)" evidence="11">
    <location>
        <begin position="64"/>
        <end position="482"/>
    </location>
</feature>
<comment type="caution">
    <text evidence="13">The sequence shown here is derived from an EMBL/GenBank/DDBJ whole genome shotgun (WGS) entry which is preliminary data.</text>
</comment>
<evidence type="ECO:0000256" key="2">
    <source>
        <dbReference type="ARBA" id="ARBA00022553"/>
    </source>
</evidence>
<dbReference type="SMART" id="SM00825">
    <property type="entry name" value="PKS_KS"/>
    <property type="match status" value="1"/>
</dbReference>
<keyword evidence="14" id="KW-1185">Reference proteome</keyword>
<keyword evidence="7" id="KW-0511">Multifunctional enzyme</keyword>
<dbReference type="Gene3D" id="3.40.50.720">
    <property type="entry name" value="NAD(P)-binding Rossmann-like Domain"/>
    <property type="match status" value="1"/>
</dbReference>
<dbReference type="SMART" id="SM00826">
    <property type="entry name" value="PKS_DH"/>
    <property type="match status" value="1"/>
</dbReference>
<dbReference type="Pfam" id="PF21089">
    <property type="entry name" value="PKS_DH_N"/>
    <property type="match status" value="1"/>
</dbReference>
<keyword evidence="4" id="KW-0808">Transferase</keyword>
<dbReference type="InterPro" id="IPR016035">
    <property type="entry name" value="Acyl_Trfase/lysoPLipase"/>
</dbReference>
<dbReference type="PROSITE" id="PS52004">
    <property type="entry name" value="KS3_2"/>
    <property type="match status" value="1"/>
</dbReference>
<dbReference type="Pfam" id="PF23114">
    <property type="entry name" value="NAD-bd_HRPKS_sdrA"/>
    <property type="match status" value="1"/>
</dbReference>
<keyword evidence="5" id="KW-0521">NADP</keyword>
<keyword evidence="1" id="KW-0596">Phosphopantetheine</keyword>
<dbReference type="CDD" id="cd05195">
    <property type="entry name" value="enoyl_red"/>
    <property type="match status" value="1"/>
</dbReference>
<dbReference type="InterPro" id="IPR057326">
    <property type="entry name" value="KR_dom"/>
</dbReference>
<dbReference type="InterPro" id="IPR049552">
    <property type="entry name" value="PKS_DH_N"/>
</dbReference>
<organism evidence="13 14">
    <name type="scientific">Stereocaulon virgatum</name>
    <dbReference type="NCBI Taxonomy" id="373712"/>
    <lineage>
        <taxon>Eukaryota</taxon>
        <taxon>Fungi</taxon>
        <taxon>Dikarya</taxon>
        <taxon>Ascomycota</taxon>
        <taxon>Pezizomycotina</taxon>
        <taxon>Lecanoromycetes</taxon>
        <taxon>OSLEUM clade</taxon>
        <taxon>Lecanoromycetidae</taxon>
        <taxon>Lecanorales</taxon>
        <taxon>Lecanorineae</taxon>
        <taxon>Stereocaulaceae</taxon>
        <taxon>Stereocaulon</taxon>
    </lineage>
</organism>
<evidence type="ECO:0000256" key="4">
    <source>
        <dbReference type="ARBA" id="ARBA00022679"/>
    </source>
</evidence>
<feature type="compositionally biased region" description="Polar residues" evidence="10">
    <location>
        <begin position="11"/>
        <end position="33"/>
    </location>
</feature>
<dbReference type="SUPFAM" id="SSF51735">
    <property type="entry name" value="NAD(P)-binding Rossmann-fold domains"/>
    <property type="match status" value="2"/>
</dbReference>
<evidence type="ECO:0000259" key="11">
    <source>
        <dbReference type="PROSITE" id="PS52004"/>
    </source>
</evidence>
<evidence type="ECO:0000313" key="13">
    <source>
        <dbReference type="EMBL" id="KAL2038666.1"/>
    </source>
</evidence>
<dbReference type="CDD" id="cd00833">
    <property type="entry name" value="PKS"/>
    <property type="match status" value="1"/>
</dbReference>
<protein>
    <recommendedName>
        <fullName evidence="15">Polyketide synthase</fullName>
    </recommendedName>
</protein>
<evidence type="ECO:0000256" key="3">
    <source>
        <dbReference type="ARBA" id="ARBA00022603"/>
    </source>
</evidence>
<dbReference type="InterPro" id="IPR032821">
    <property type="entry name" value="PKS_assoc"/>
</dbReference>
<dbReference type="InterPro" id="IPR056501">
    <property type="entry name" value="NAD-bd_HRPKS_sdrA"/>
</dbReference>
<dbReference type="Gene3D" id="3.40.366.10">
    <property type="entry name" value="Malonyl-Coenzyme A Acyl Carrier Protein, domain 2"/>
    <property type="match status" value="1"/>
</dbReference>
<dbReference type="Gene3D" id="1.10.1200.10">
    <property type="entry name" value="ACP-like"/>
    <property type="match status" value="1"/>
</dbReference>
<dbReference type="SUPFAM" id="SSF52151">
    <property type="entry name" value="FabD/lysophospholipase-like"/>
    <property type="match status" value="1"/>
</dbReference>
<dbReference type="InterPro" id="IPR013154">
    <property type="entry name" value="ADH-like_N"/>
</dbReference>
<dbReference type="InterPro" id="IPR049551">
    <property type="entry name" value="PKS_DH_C"/>
</dbReference>
<name>A0ABR4A062_9LECA</name>
<dbReference type="SUPFAM" id="SSF50129">
    <property type="entry name" value="GroES-like"/>
    <property type="match status" value="1"/>
</dbReference>
<dbReference type="SUPFAM" id="SSF47336">
    <property type="entry name" value="ACP-like"/>
    <property type="match status" value="1"/>
</dbReference>
<dbReference type="SMART" id="SM00822">
    <property type="entry name" value="PKS_KR"/>
    <property type="match status" value="1"/>
</dbReference>
<dbReference type="InterPro" id="IPR006162">
    <property type="entry name" value="Ppantetheine_attach_site"/>
</dbReference>
<evidence type="ECO:0008006" key="15">
    <source>
        <dbReference type="Google" id="ProtNLM"/>
    </source>
</evidence>
<evidence type="ECO:0000256" key="8">
    <source>
        <dbReference type="ARBA" id="ARBA00023315"/>
    </source>
</evidence>
<gene>
    <name evidence="13" type="ORF">N7G274_008714</name>
</gene>
<dbReference type="PROSITE" id="PS00012">
    <property type="entry name" value="PHOSPHOPANTETHEINE"/>
    <property type="match status" value="1"/>
</dbReference>
<keyword evidence="2" id="KW-0597">Phosphoprotein</keyword>
<dbReference type="SMART" id="SM00823">
    <property type="entry name" value="PKS_PP"/>
    <property type="match status" value="1"/>
</dbReference>
<dbReference type="InterPro" id="IPR050091">
    <property type="entry name" value="PKS_NRPS_Biosynth_Enz"/>
</dbReference>
<dbReference type="Gene3D" id="3.90.180.10">
    <property type="entry name" value="Medium-chain alcohol dehydrogenases, catalytic domain"/>
    <property type="match status" value="1"/>
</dbReference>
<dbReference type="Pfam" id="PF08659">
    <property type="entry name" value="KR"/>
    <property type="match status" value="1"/>
</dbReference>
<feature type="active site" description="Proton acceptor; for dehydratase activity" evidence="9">
    <location>
        <position position="979"/>
    </location>
</feature>
<dbReference type="InterPro" id="IPR014030">
    <property type="entry name" value="Ketoacyl_synth_N"/>
</dbReference>
<dbReference type="Gene3D" id="3.10.129.110">
    <property type="entry name" value="Polyketide synthase dehydratase"/>
    <property type="match status" value="1"/>
</dbReference>
<dbReference type="InterPro" id="IPR020843">
    <property type="entry name" value="ER"/>
</dbReference>
<dbReference type="Pfam" id="PF08240">
    <property type="entry name" value="ADH_N"/>
    <property type="match status" value="1"/>
</dbReference>
<evidence type="ECO:0000256" key="5">
    <source>
        <dbReference type="ARBA" id="ARBA00022857"/>
    </source>
</evidence>
<dbReference type="InterPro" id="IPR036736">
    <property type="entry name" value="ACP-like_sf"/>
</dbReference>
<evidence type="ECO:0000313" key="14">
    <source>
        <dbReference type="Proteomes" id="UP001590950"/>
    </source>
</evidence>
<dbReference type="Pfam" id="PF00698">
    <property type="entry name" value="Acyl_transf_1"/>
    <property type="match status" value="1"/>
</dbReference>
<dbReference type="PANTHER" id="PTHR43775">
    <property type="entry name" value="FATTY ACID SYNTHASE"/>
    <property type="match status" value="1"/>
</dbReference>
<feature type="domain" description="PKS/mFAS DH" evidence="12">
    <location>
        <begin position="947"/>
        <end position="1229"/>
    </location>
</feature>
<dbReference type="InterPro" id="IPR020841">
    <property type="entry name" value="PKS_Beta-ketoAc_synthase_dom"/>
</dbReference>
<keyword evidence="8" id="KW-0012">Acyltransferase</keyword>